<sequence>MDSLDHMLTDPLELGPCGVGNVTRIMEDCMLGSTTVSLPEDLLEDPEIFFEVVSMSTWQEVLTDAQRDHLKKFLPHFPENNQEHQNKLVSTLFSGENFRFGNPLHIAQRLFRDGHFNPEVVKYRQLCLKSQYKRYLSSQQEYFYRLLKQILASRNHLLDLARKRGSDMTQRRKHFSPTYEMEELNKRTHRRYLKILREVKEECGDTTLSSDEEDLSSWPPSSPARCSSPPVPLRVIPTLSTTDMKTADKIELGESDLKMMLRKHHEKRKRQPDHPDLVTTDVTLEDIITRVNAGRKGSLAALFDLATIKKKVKEKEDKKKKKMKMIKSEVEDLADSLSNTDGIPPMSQDPSPIPLSSVKEEPLEEMKPCLGINEISSSFFFLLLEILFLEGPATLSVLEDKVLDWQSSPASALNNWFSFAPNWSELVLPALQYLAGDSRDVPSSFSPFVEFKEKTQQWKLLGSCQDHEKDLAALFQLWLETKDQTFFKVSQKKSPSSSTKPERTDYVVRPSTGEEKRVFQEQERYRYSQPHKAFTFRMHGFESVVGPVKGVFDKETSLNKAREHSLLRSDRPAYVTILSLVRDAAARLPNGEGTRAEICELLKDSQFLAPDVTSAQVNTVVSGALDRLHYEKDPCVKYDIGRKLWIYLHRDRSEEEFERIHQAQAAAAKAKKALQQKPKPPPKMKSSSKESSVKALPSSTSEPGQLSLSDSSMPPTPVTPVTPTAPALPATPISPPPVSVVSKSVSSAAPEPAKPSQSVLLVSSPTMPQLGTLLSTAQSSQPGPQAPPTRVVGHTTSSGLPQVRVVTAQSSLPAVSQQAPVVTQQQQQPTPVPQIRVPATATQTKVLPQAVMTLPVKAQTSPAQVQRAGSSVTGQAGITVTGLSAAPSPAVKPVTSSPGSSAASTSSTTVIQNVAGQNIIKQVAITGQLGMKAQPGSGIPLTATNFRIQGKDVLRLPPSSITTDAKGQTVLRITPDMMATLAKSQVTTVKLTQDLFTAAAGSGAAGKGISATLHVTSNPVQAADSPAKTSAATSASSSPAGSTVVKVTPDLKTAEPTSPAFRLMPALGMAVADQKSKTITTVASTEAKPAATIRIVQGLGVMSPKAGQTITVATHAKQVPSSSAVSMAGTAHTSAVSLPTMSATVSKAVAVASGAAGTPITLGTGATAVRQVPVSTTVVSTSQAGKLPARITVPLSVISQPVKGKSVVTAPIIKGNLGANISGLGRNIILTTMPAGTKLIAGNKPVSFLTAQQLQQLQQQGQATQVRIQTVPASHLQQGTVSGSTKAVSTVVVTTAPSPKQTQDQL</sequence>
<feature type="region of interest" description="Disordered" evidence="7">
    <location>
        <begin position="662"/>
        <end position="743"/>
    </location>
</feature>
<evidence type="ECO:0000313" key="9">
    <source>
        <dbReference type="EMBL" id="NXS57577.1"/>
    </source>
</evidence>
<keyword evidence="3" id="KW-0539">Nucleus</keyword>
<dbReference type="InterPro" id="IPR038106">
    <property type="entry name" value="NFRKB_winged_sf"/>
</dbReference>
<dbReference type="Pfam" id="PF25793">
    <property type="entry name" value="WHD_2nd_NFRKB"/>
    <property type="match status" value="1"/>
</dbReference>
<feature type="non-terminal residue" evidence="9">
    <location>
        <position position="1"/>
    </location>
</feature>
<dbReference type="GO" id="GO:0002020">
    <property type="term" value="F:protease binding"/>
    <property type="evidence" value="ECO:0007669"/>
    <property type="project" value="TreeGrafter"/>
</dbReference>
<keyword evidence="10" id="KW-1185">Reference proteome</keyword>
<feature type="region of interest" description="Disordered" evidence="7">
    <location>
        <begin position="1024"/>
        <end position="1049"/>
    </location>
</feature>
<keyword evidence="2" id="KW-0238">DNA-binding</keyword>
<evidence type="ECO:0000256" key="2">
    <source>
        <dbReference type="ARBA" id="ARBA00023125"/>
    </source>
</evidence>
<dbReference type="GO" id="GO:0051052">
    <property type="term" value="P:regulation of DNA metabolic process"/>
    <property type="evidence" value="ECO:0007669"/>
    <property type="project" value="UniProtKB-ARBA"/>
</dbReference>
<dbReference type="GO" id="GO:0010604">
    <property type="term" value="P:positive regulation of macromolecule metabolic process"/>
    <property type="evidence" value="ECO:0007669"/>
    <property type="project" value="UniProtKB-ARBA"/>
</dbReference>
<evidence type="ECO:0000256" key="4">
    <source>
        <dbReference type="ARBA" id="ARBA00060988"/>
    </source>
</evidence>
<evidence type="ECO:0000256" key="3">
    <source>
        <dbReference type="ARBA" id="ARBA00023242"/>
    </source>
</evidence>
<feature type="non-terminal residue" evidence="9">
    <location>
        <position position="1306"/>
    </location>
</feature>
<dbReference type="GO" id="GO:0031011">
    <property type="term" value="C:Ino80 complex"/>
    <property type="evidence" value="ECO:0007669"/>
    <property type="project" value="InterPro"/>
</dbReference>
<accession>A0A7L2VKZ7</accession>
<dbReference type="InterPro" id="IPR024867">
    <property type="entry name" value="NFRKB"/>
</dbReference>
<dbReference type="Proteomes" id="UP000520535">
    <property type="component" value="Unassembled WGS sequence"/>
</dbReference>
<feature type="compositionally biased region" description="Low complexity" evidence="7">
    <location>
        <begin position="1024"/>
        <end position="1043"/>
    </location>
</feature>
<feature type="compositionally biased region" description="Low complexity" evidence="7">
    <location>
        <begin position="721"/>
        <end position="731"/>
    </location>
</feature>
<feature type="compositionally biased region" description="Low complexity" evidence="7">
    <location>
        <begin position="893"/>
        <end position="904"/>
    </location>
</feature>
<feature type="region of interest" description="Disordered" evidence="7">
    <location>
        <begin position="774"/>
        <end position="795"/>
    </location>
</feature>
<evidence type="ECO:0000256" key="7">
    <source>
        <dbReference type="SAM" id="MobiDB-lite"/>
    </source>
</evidence>
<dbReference type="FunFam" id="1.10.10.2430:FF:000001">
    <property type="entry name" value="Nuclear factor related to kappaB binding protein"/>
    <property type="match status" value="1"/>
</dbReference>
<dbReference type="GO" id="GO:0045935">
    <property type="term" value="P:positive regulation of nucleobase-containing compound metabolic process"/>
    <property type="evidence" value="ECO:0007669"/>
    <property type="project" value="UniProtKB-ARBA"/>
</dbReference>
<evidence type="ECO:0000313" key="10">
    <source>
        <dbReference type="Proteomes" id="UP000520535"/>
    </source>
</evidence>
<organism evidence="9 10">
    <name type="scientific">Brachypteracias leptosomus</name>
    <name type="common">short-legged ground-roller</name>
    <dbReference type="NCBI Taxonomy" id="135165"/>
    <lineage>
        <taxon>Eukaryota</taxon>
        <taxon>Metazoa</taxon>
        <taxon>Chordata</taxon>
        <taxon>Craniata</taxon>
        <taxon>Vertebrata</taxon>
        <taxon>Euteleostomi</taxon>
        <taxon>Archelosauria</taxon>
        <taxon>Archosauria</taxon>
        <taxon>Dinosauria</taxon>
        <taxon>Saurischia</taxon>
        <taxon>Theropoda</taxon>
        <taxon>Coelurosauria</taxon>
        <taxon>Aves</taxon>
        <taxon>Neognathae</taxon>
        <taxon>Neoaves</taxon>
        <taxon>Telluraves</taxon>
        <taxon>Coraciimorphae</taxon>
        <taxon>Coraciiformes</taxon>
        <taxon>Brachypteraciidae</taxon>
        <taxon>Brachypteracias</taxon>
    </lineage>
</organism>
<feature type="compositionally biased region" description="Low complexity" evidence="7">
    <location>
        <begin position="216"/>
        <end position="228"/>
    </location>
</feature>
<dbReference type="EMBL" id="VYZX01017268">
    <property type="protein sequence ID" value="NXS57577.1"/>
    <property type="molecule type" value="Genomic_DNA"/>
</dbReference>
<dbReference type="OrthoDB" id="70874at2759"/>
<dbReference type="PANTHER" id="PTHR13052:SF3">
    <property type="entry name" value="NUCLEAR FACTOR RELATED TO KAPPA-B-BINDING PROTEIN"/>
    <property type="match status" value="1"/>
</dbReference>
<reference evidence="9 10" key="1">
    <citation type="submission" date="2019-09" db="EMBL/GenBank/DDBJ databases">
        <title>Bird 10,000 Genomes (B10K) Project - Family phase.</title>
        <authorList>
            <person name="Zhang G."/>
        </authorList>
    </citation>
    <scope>NUCLEOTIDE SEQUENCE [LARGE SCALE GENOMIC DNA]</scope>
    <source>
        <strain evidence="9">B10K-DU-012-52</strain>
    </source>
</reference>
<proteinExistence type="inferred from homology"/>
<comment type="subcellular location">
    <subcellularLocation>
        <location evidence="1">Nucleus</location>
    </subcellularLocation>
</comment>
<evidence type="ECO:0000256" key="5">
    <source>
        <dbReference type="ARBA" id="ARBA00070975"/>
    </source>
</evidence>
<dbReference type="CDD" id="cd21865">
    <property type="entry name" value="DEUBAD_NFRKB"/>
    <property type="match status" value="1"/>
</dbReference>
<dbReference type="PROSITE" id="PS51916">
    <property type="entry name" value="DEUBAD"/>
    <property type="match status" value="1"/>
</dbReference>
<evidence type="ECO:0000256" key="1">
    <source>
        <dbReference type="ARBA" id="ARBA00004123"/>
    </source>
</evidence>
<dbReference type="InterPro" id="IPR025220">
    <property type="entry name" value="NFRKB_WH_1"/>
</dbReference>
<dbReference type="PANTHER" id="PTHR13052">
    <property type="entry name" value="NFRKB-RELATED"/>
    <property type="match status" value="1"/>
</dbReference>
<dbReference type="InterPro" id="IPR057748">
    <property type="entry name" value="NFRKB_WH_2"/>
</dbReference>
<dbReference type="Pfam" id="PF14465">
    <property type="entry name" value="WHD_1st_NFRKB"/>
    <property type="match status" value="1"/>
</dbReference>
<dbReference type="InterPro" id="IPR044867">
    <property type="entry name" value="DEUBAD_dom"/>
</dbReference>
<dbReference type="GO" id="GO:0033044">
    <property type="term" value="P:regulation of chromosome organization"/>
    <property type="evidence" value="ECO:0007669"/>
    <property type="project" value="UniProtKB-ARBA"/>
</dbReference>
<feature type="domain" description="DEUBAD" evidence="8">
    <location>
        <begin position="39"/>
        <end position="156"/>
    </location>
</feature>
<feature type="region of interest" description="Disordered" evidence="7">
    <location>
        <begin position="885"/>
        <end position="904"/>
    </location>
</feature>
<name>A0A7L2VKZ7_9AVES</name>
<comment type="caution">
    <text evidence="9">The sequence shown here is derived from an EMBL/GenBank/DDBJ whole genome shotgun (WGS) entry which is preliminary data.</text>
</comment>
<gene>
    <name evidence="9" type="primary">Nfrkb</name>
    <name evidence="9" type="ORF">BRALEP_R11996</name>
</gene>
<dbReference type="Gene3D" id="1.10.10.2430">
    <property type="entry name" value="NFRKB winged helix-like domain"/>
    <property type="match status" value="1"/>
</dbReference>
<evidence type="ECO:0000256" key="6">
    <source>
        <dbReference type="ARBA" id="ARBA00076275"/>
    </source>
</evidence>
<evidence type="ECO:0000259" key="8">
    <source>
        <dbReference type="PROSITE" id="PS51916"/>
    </source>
</evidence>
<dbReference type="GO" id="GO:0003677">
    <property type="term" value="F:DNA binding"/>
    <property type="evidence" value="ECO:0007669"/>
    <property type="project" value="UniProtKB-KW"/>
</dbReference>
<feature type="region of interest" description="Disordered" evidence="7">
    <location>
        <begin position="205"/>
        <end position="233"/>
    </location>
</feature>
<protein>
    <recommendedName>
        <fullName evidence="5">Nuclear factor related to kappa-B-binding protein</fullName>
    </recommendedName>
    <alternativeName>
        <fullName evidence="6">DNA-binding protein R kappa-B</fullName>
    </alternativeName>
</protein>
<comment type="similarity">
    <text evidence="4">Belongs to the NFRKB family.</text>
</comment>